<protein>
    <submittedName>
        <fullName evidence="2">Uncharacterized protein</fullName>
    </submittedName>
</protein>
<gene>
    <name evidence="2" type="ORF">D805_1256</name>
</gene>
<feature type="transmembrane region" description="Helical" evidence="1">
    <location>
        <begin position="277"/>
        <end position="295"/>
    </location>
</feature>
<organism evidence="2 3">
    <name type="scientific">Bifidobacterium thermophilum RBL67</name>
    <dbReference type="NCBI Taxonomy" id="1254439"/>
    <lineage>
        <taxon>Bacteria</taxon>
        <taxon>Bacillati</taxon>
        <taxon>Actinomycetota</taxon>
        <taxon>Actinomycetes</taxon>
        <taxon>Bifidobacteriales</taxon>
        <taxon>Bifidobacteriaceae</taxon>
        <taxon>Bifidobacterium</taxon>
    </lineage>
</organism>
<dbReference type="HOGENOM" id="CLU_066172_0_0_11"/>
<sequence>MSRKQEQDTGVPAIDRDTAATGRMRLRGVVDEAWRDIVSGTSHAFMLMLILAALVGGLSAADLFSIRSIAQQVDRYIASGASTYVIEFKGRISGEACERLSSVDGVLASGALRSKNDKVTSAVLPSASIPSLDATTGALGVFASSTRSGTVTLSTRDYDGIWLSSQAAQSVNASAGSKLALHAGGSVRIAGVFQYPDDGRSSNYQYVALSQVPVDANDFDQCVVKTWPVPDALQALLQSTVSSWPSDASQQPTISQLNATQGSKLDAVKAFRERQSALAPLVMLVIAFFIGFAVVRVRRLELASAMHCGEPKTALWLQMLLEALVWCCSAILVTLPLTIWAITHMDTGIIIASPTLVGILSRVPAAALAGVLAGVTLAMLVTRERDLFRYFKNR</sequence>
<evidence type="ECO:0000313" key="3">
    <source>
        <dbReference type="Proteomes" id="UP000011835"/>
    </source>
</evidence>
<keyword evidence="1" id="KW-0472">Membrane</keyword>
<evidence type="ECO:0000313" key="2">
    <source>
        <dbReference type="EMBL" id="AGH41523.1"/>
    </source>
</evidence>
<dbReference type="eggNOG" id="ENOG5032RIC">
    <property type="taxonomic scope" value="Bacteria"/>
</dbReference>
<dbReference type="RefSeq" id="WP_015450780.1">
    <property type="nucleotide sequence ID" value="NC_020546.1"/>
</dbReference>
<feature type="transmembrane region" description="Helical" evidence="1">
    <location>
        <begin position="363"/>
        <end position="382"/>
    </location>
</feature>
<name>M4RG38_9BIFI</name>
<evidence type="ECO:0000256" key="1">
    <source>
        <dbReference type="SAM" id="Phobius"/>
    </source>
</evidence>
<reference evidence="2 3" key="1">
    <citation type="journal article" date="2013" name="Genome Announc.">
        <title>Complete Genome Sequence of the Probiotic Bifidobacterium thermophilum Strain RBL67.</title>
        <authorList>
            <person name="Jans C."/>
            <person name="Lacroix C."/>
            <person name="Follador R."/>
            <person name="Stevens M.J."/>
        </authorList>
    </citation>
    <scope>NUCLEOTIDE SEQUENCE [LARGE SCALE GENOMIC DNA]</scope>
    <source>
        <strain evidence="2 3">RBL67</strain>
    </source>
</reference>
<dbReference type="PATRIC" id="fig|1254439.12.peg.1248"/>
<proteinExistence type="predicted"/>
<dbReference type="EMBL" id="CP004346">
    <property type="protein sequence ID" value="AGH41523.1"/>
    <property type="molecule type" value="Genomic_DNA"/>
</dbReference>
<feature type="transmembrane region" description="Helical" evidence="1">
    <location>
        <begin position="315"/>
        <end position="343"/>
    </location>
</feature>
<dbReference type="KEGG" id="btp:D805_1256"/>
<feature type="transmembrane region" description="Helical" evidence="1">
    <location>
        <begin position="44"/>
        <end position="66"/>
    </location>
</feature>
<keyword evidence="1" id="KW-1133">Transmembrane helix</keyword>
<accession>M4RG38</accession>
<keyword evidence="1" id="KW-0812">Transmembrane</keyword>
<dbReference type="AlphaFoldDB" id="M4RG38"/>
<dbReference type="Proteomes" id="UP000011835">
    <property type="component" value="Chromosome"/>
</dbReference>
<keyword evidence="3" id="KW-1185">Reference proteome</keyword>